<name>A0AB39PUQ1_9ACTN</name>
<protein>
    <submittedName>
        <fullName evidence="2">Uncharacterized protein</fullName>
    </submittedName>
</protein>
<feature type="region of interest" description="Disordered" evidence="1">
    <location>
        <begin position="1"/>
        <end position="22"/>
    </location>
</feature>
<evidence type="ECO:0000313" key="2">
    <source>
        <dbReference type="EMBL" id="XDQ33992.1"/>
    </source>
</evidence>
<dbReference type="AlphaFoldDB" id="A0AB39PUQ1"/>
<evidence type="ECO:0000256" key="1">
    <source>
        <dbReference type="SAM" id="MobiDB-lite"/>
    </source>
</evidence>
<accession>A0AB39PUQ1</accession>
<proteinExistence type="predicted"/>
<sequence>MGTGEGDHGTQAARRRRPSGPSQITAKLTIPFVGEISGTWEPADAERSAAWELYLELVTRVSVEELDPDEGFLREALSSLYTFFNTTREILRRYGPDVAPPLAPGHVSFGVLAVTVLNRVLRPLLAQWHPRLTAYESQRPAGRDPVVHEREWEHAESLRREIAAVRETLVWLARTLQEVANVSDLIDLPAPRAPRPPEGGTLPRRSEEPLTVRAVEVENVLNRGLIGLAA</sequence>
<reference evidence="2" key="1">
    <citation type="submission" date="2024-07" db="EMBL/GenBank/DDBJ databases">
        <authorList>
            <person name="Yu S.T."/>
        </authorList>
    </citation>
    <scope>NUCLEOTIDE SEQUENCE</scope>
    <source>
        <strain evidence="2">R28</strain>
    </source>
</reference>
<gene>
    <name evidence="2" type="ORF">AB5J49_11980</name>
</gene>
<dbReference type="RefSeq" id="WP_369168571.1">
    <property type="nucleotide sequence ID" value="NZ_CP163439.1"/>
</dbReference>
<dbReference type="EMBL" id="CP163439">
    <property type="protein sequence ID" value="XDQ33992.1"/>
    <property type="molecule type" value="Genomic_DNA"/>
</dbReference>
<organism evidence="2">
    <name type="scientific">Streptomyces sp. R28</name>
    <dbReference type="NCBI Taxonomy" id="3238628"/>
    <lineage>
        <taxon>Bacteria</taxon>
        <taxon>Bacillati</taxon>
        <taxon>Actinomycetota</taxon>
        <taxon>Actinomycetes</taxon>
        <taxon>Kitasatosporales</taxon>
        <taxon>Streptomycetaceae</taxon>
        <taxon>Streptomyces</taxon>
    </lineage>
</organism>